<dbReference type="PANTHER" id="PTHR15503">
    <property type="entry name" value="LDOC1 RELATED"/>
    <property type="match status" value="1"/>
</dbReference>
<sequence>MNDILQRLNDISSEVVRPSGANRLAQEGAPEPRMPPPQRFSGDPGHCRTFIAQCEIFFALQPSMFSSELSKVAFAVSLLSGRAGQWGTAEWERQSHVCSSFPRFAAALRRVFDPLTPSHEAGRRLPRLLQGNRSVDDYAIDFHTLSADCEWNERSLYDVFYQGLNDSIKDELAARDLPMSLNGLMELAARIDRRMRERRRERGMRRPPASHLPQPFFAADANSAVRGGEDLGASEPMQLGRTRITPEERERRSRRNLCFYCGAPGHPVARCPVKEKAQHQ</sequence>
<dbReference type="InterPro" id="IPR005162">
    <property type="entry name" value="Retrotrans_gag_dom"/>
</dbReference>
<reference evidence="4" key="2">
    <citation type="submission" date="2025-09" db="UniProtKB">
        <authorList>
            <consortium name="Ensembl"/>
        </authorList>
    </citation>
    <scope>IDENTIFICATION</scope>
</reference>
<keyword evidence="5" id="KW-1185">Reference proteome</keyword>
<reference evidence="4" key="1">
    <citation type="submission" date="2025-08" db="UniProtKB">
        <authorList>
            <consortium name="Ensembl"/>
        </authorList>
    </citation>
    <scope>IDENTIFICATION</scope>
</reference>
<dbReference type="Ensembl" id="ENSOSIT00000007455.1">
    <property type="protein sequence ID" value="ENSOSIP00000006985.1"/>
    <property type="gene ID" value="ENSOSIG00000004657.1"/>
</dbReference>
<proteinExistence type="predicted"/>
<dbReference type="AlphaFoldDB" id="A0A8C7X3N2"/>
<feature type="domain" description="CCHC-type" evidence="3">
    <location>
        <begin position="258"/>
        <end position="272"/>
    </location>
</feature>
<dbReference type="GO" id="GO:0008270">
    <property type="term" value="F:zinc ion binding"/>
    <property type="evidence" value="ECO:0007669"/>
    <property type="project" value="UniProtKB-KW"/>
</dbReference>
<organism evidence="4 5">
    <name type="scientific">Oryzias sinensis</name>
    <name type="common">Chinese medaka</name>
    <dbReference type="NCBI Taxonomy" id="183150"/>
    <lineage>
        <taxon>Eukaryota</taxon>
        <taxon>Metazoa</taxon>
        <taxon>Chordata</taxon>
        <taxon>Craniata</taxon>
        <taxon>Vertebrata</taxon>
        <taxon>Euteleostomi</taxon>
        <taxon>Actinopterygii</taxon>
        <taxon>Neopterygii</taxon>
        <taxon>Teleostei</taxon>
        <taxon>Neoteleostei</taxon>
        <taxon>Acanthomorphata</taxon>
        <taxon>Ovalentaria</taxon>
        <taxon>Atherinomorphae</taxon>
        <taxon>Beloniformes</taxon>
        <taxon>Adrianichthyidae</taxon>
        <taxon>Oryziinae</taxon>
        <taxon>Oryzias</taxon>
    </lineage>
</organism>
<evidence type="ECO:0000313" key="4">
    <source>
        <dbReference type="Ensembl" id="ENSOSIP00000006985.1"/>
    </source>
</evidence>
<dbReference type="GO" id="GO:0003676">
    <property type="term" value="F:nucleic acid binding"/>
    <property type="evidence" value="ECO:0007669"/>
    <property type="project" value="InterPro"/>
</dbReference>
<keyword evidence="1" id="KW-0863">Zinc-finger</keyword>
<evidence type="ECO:0000313" key="5">
    <source>
        <dbReference type="Proteomes" id="UP000694383"/>
    </source>
</evidence>
<dbReference type="InterPro" id="IPR036875">
    <property type="entry name" value="Znf_CCHC_sf"/>
</dbReference>
<dbReference type="PANTHER" id="PTHR15503:SF36">
    <property type="entry name" value="RETROTRANSPOSON GAG-LIKE PROTEIN 5"/>
    <property type="match status" value="1"/>
</dbReference>
<keyword evidence="1" id="KW-0479">Metal-binding</keyword>
<protein>
    <recommendedName>
        <fullName evidence="3">CCHC-type domain-containing protein</fullName>
    </recommendedName>
</protein>
<dbReference type="SUPFAM" id="SSF57756">
    <property type="entry name" value="Retrovirus zinc finger-like domains"/>
    <property type="match status" value="1"/>
</dbReference>
<evidence type="ECO:0000259" key="3">
    <source>
        <dbReference type="PROSITE" id="PS50158"/>
    </source>
</evidence>
<evidence type="ECO:0000256" key="2">
    <source>
        <dbReference type="SAM" id="MobiDB-lite"/>
    </source>
</evidence>
<evidence type="ECO:0000256" key="1">
    <source>
        <dbReference type="PROSITE-ProRule" id="PRU00047"/>
    </source>
</evidence>
<dbReference type="PROSITE" id="PS50158">
    <property type="entry name" value="ZF_CCHC"/>
    <property type="match status" value="1"/>
</dbReference>
<dbReference type="InterPro" id="IPR001878">
    <property type="entry name" value="Znf_CCHC"/>
</dbReference>
<dbReference type="Pfam" id="PF03732">
    <property type="entry name" value="Retrotrans_gag"/>
    <property type="match status" value="1"/>
</dbReference>
<dbReference type="InterPro" id="IPR032567">
    <property type="entry name" value="RTL1-rel"/>
</dbReference>
<dbReference type="Gene3D" id="4.10.60.10">
    <property type="entry name" value="Zinc finger, CCHC-type"/>
    <property type="match status" value="1"/>
</dbReference>
<dbReference type="Proteomes" id="UP000694383">
    <property type="component" value="Unplaced"/>
</dbReference>
<feature type="region of interest" description="Disordered" evidence="2">
    <location>
        <begin position="19"/>
        <end position="42"/>
    </location>
</feature>
<name>A0A8C7X3N2_9TELE</name>
<dbReference type="GeneTree" id="ENSGT00950000183173"/>
<keyword evidence="1" id="KW-0862">Zinc</keyword>
<accession>A0A8C7X3N2</accession>